<reference evidence="2 3" key="1">
    <citation type="submission" date="2020-02" db="EMBL/GenBank/DDBJ databases">
        <title>Aliifodinibius halophilus 2W32, complete genome.</title>
        <authorList>
            <person name="Li Y."/>
            <person name="Wu S."/>
        </authorList>
    </citation>
    <scope>NUCLEOTIDE SEQUENCE [LARGE SCALE GENOMIC DNA]</scope>
    <source>
        <strain evidence="2 3">2W32</strain>
    </source>
</reference>
<dbReference type="Pfam" id="PF00657">
    <property type="entry name" value="Lipase_GDSL"/>
    <property type="match status" value="1"/>
</dbReference>
<sequence>MSYFKKYIKGILSLAFLLALVTGCKDYNDLDPAANNSGDADFSSYVAVGNSLTAGLQNGALYESAQKYSFPKLLARQMNKSESFEQPLISNPGIGSGGRIELSNLDPLVTTRNSNQGNPINQEDKPFSNLGVPGAVLVDYMNPNNAGNLKERATDQSNPAFNPFYKVAMEQAELAKSAPNLHNQVAKQNPTFITFWLGNNDVLGYVTSGGEGQSITPAANFSQLYQASAQGLAATGADVMVYTIPDVTNIPFVFYLRTQLEQQGAITFNSSSQTYQLVTENGNFDIYIEVDGNAEKMRQDDFPLLSAQSYFARVQNGQVPPPIQPQSAIPDELVLDGNLATQDASDSELEQAAAAVAQYNGTISSVASSNNFTVVDINKVFKDIFTTFQSSQGQNGYQTDGLNLRPVPGELFSFDGVHPTNRGAAVIANKSIDAINSAYNANLDKINVAKIPEGFPVAN</sequence>
<gene>
    <name evidence="2" type="ORF">G3569_14705</name>
</gene>
<comment type="caution">
    <text evidence="2">The sequence shown here is derived from an EMBL/GenBank/DDBJ whole genome shotgun (WGS) entry which is preliminary data.</text>
</comment>
<dbReference type="Gene3D" id="3.40.50.1110">
    <property type="entry name" value="SGNH hydrolase"/>
    <property type="match status" value="2"/>
</dbReference>
<dbReference type="EMBL" id="JAALLS010000022">
    <property type="protein sequence ID" value="NGP89606.1"/>
    <property type="molecule type" value="Genomic_DNA"/>
</dbReference>
<dbReference type="SUPFAM" id="SSF52266">
    <property type="entry name" value="SGNH hydrolase"/>
    <property type="match status" value="1"/>
</dbReference>
<organism evidence="2 3">
    <name type="scientific">Fodinibius halophilus</name>
    <dbReference type="NCBI Taxonomy" id="1736908"/>
    <lineage>
        <taxon>Bacteria</taxon>
        <taxon>Pseudomonadati</taxon>
        <taxon>Balneolota</taxon>
        <taxon>Balneolia</taxon>
        <taxon>Balneolales</taxon>
        <taxon>Balneolaceae</taxon>
        <taxon>Fodinibius</taxon>
    </lineage>
</organism>
<protein>
    <recommendedName>
        <fullName evidence="4">SGNH/GDSL hydrolase family protein</fullName>
    </recommendedName>
</protein>
<evidence type="ECO:0000313" key="3">
    <source>
        <dbReference type="Proteomes" id="UP000479132"/>
    </source>
</evidence>
<dbReference type="Proteomes" id="UP000479132">
    <property type="component" value="Unassembled WGS sequence"/>
</dbReference>
<feature type="chain" id="PRO_5026914853" description="SGNH/GDSL hydrolase family protein" evidence="1">
    <location>
        <begin position="28"/>
        <end position="459"/>
    </location>
</feature>
<dbReference type="GO" id="GO:0016788">
    <property type="term" value="F:hydrolase activity, acting on ester bonds"/>
    <property type="evidence" value="ECO:0007669"/>
    <property type="project" value="InterPro"/>
</dbReference>
<dbReference type="PROSITE" id="PS51257">
    <property type="entry name" value="PROKAR_LIPOPROTEIN"/>
    <property type="match status" value="1"/>
</dbReference>
<dbReference type="AlphaFoldDB" id="A0A6M1T2B0"/>
<dbReference type="InterPro" id="IPR001087">
    <property type="entry name" value="GDSL"/>
</dbReference>
<proteinExistence type="predicted"/>
<accession>A0A6M1T2B0</accession>
<evidence type="ECO:0008006" key="4">
    <source>
        <dbReference type="Google" id="ProtNLM"/>
    </source>
</evidence>
<dbReference type="InterPro" id="IPR036514">
    <property type="entry name" value="SGNH_hydro_sf"/>
</dbReference>
<evidence type="ECO:0000256" key="1">
    <source>
        <dbReference type="SAM" id="SignalP"/>
    </source>
</evidence>
<name>A0A6M1T2B0_9BACT</name>
<dbReference type="RefSeq" id="WP_165270532.1">
    <property type="nucleotide sequence ID" value="NZ_JAALLS010000022.1"/>
</dbReference>
<evidence type="ECO:0000313" key="2">
    <source>
        <dbReference type="EMBL" id="NGP89606.1"/>
    </source>
</evidence>
<keyword evidence="3" id="KW-1185">Reference proteome</keyword>
<keyword evidence="1" id="KW-0732">Signal</keyword>
<feature type="signal peptide" evidence="1">
    <location>
        <begin position="1"/>
        <end position="27"/>
    </location>
</feature>